<protein>
    <recommendedName>
        <fullName evidence="1">NAD-dependent epimerase/dehydratase domain-containing protein</fullName>
    </recommendedName>
</protein>
<dbReference type="InterPro" id="IPR036291">
    <property type="entry name" value="NAD(P)-bd_dom_sf"/>
</dbReference>
<organism evidence="2">
    <name type="scientific">marine sediment metagenome</name>
    <dbReference type="NCBI Taxonomy" id="412755"/>
    <lineage>
        <taxon>unclassified sequences</taxon>
        <taxon>metagenomes</taxon>
        <taxon>ecological metagenomes</taxon>
    </lineage>
</organism>
<dbReference type="AlphaFoldDB" id="X1C1Y8"/>
<dbReference type="Pfam" id="PF01370">
    <property type="entry name" value="Epimerase"/>
    <property type="match status" value="1"/>
</dbReference>
<accession>X1C1Y8</accession>
<evidence type="ECO:0000259" key="1">
    <source>
        <dbReference type="Pfam" id="PF01370"/>
    </source>
</evidence>
<evidence type="ECO:0000313" key="2">
    <source>
        <dbReference type="EMBL" id="GAG87362.1"/>
    </source>
</evidence>
<feature type="domain" description="NAD-dependent epimerase/dehydratase" evidence="1">
    <location>
        <begin position="7"/>
        <end position="38"/>
    </location>
</feature>
<dbReference type="Gene3D" id="3.40.50.720">
    <property type="entry name" value="NAD(P)-binding Rossmann-like Domain"/>
    <property type="match status" value="1"/>
</dbReference>
<proteinExistence type="predicted"/>
<feature type="non-terminal residue" evidence="2">
    <location>
        <position position="48"/>
    </location>
</feature>
<sequence length="48" mass="5490">MIKNKNVMITGAAGFIGSHLTETLLKRENFLILIDNFNDYYSGKEKQL</sequence>
<name>X1C1Y8_9ZZZZ</name>
<dbReference type="SUPFAM" id="SSF51735">
    <property type="entry name" value="NAD(P)-binding Rossmann-fold domains"/>
    <property type="match status" value="1"/>
</dbReference>
<dbReference type="EMBL" id="BART01014319">
    <property type="protein sequence ID" value="GAG87362.1"/>
    <property type="molecule type" value="Genomic_DNA"/>
</dbReference>
<comment type="caution">
    <text evidence="2">The sequence shown here is derived from an EMBL/GenBank/DDBJ whole genome shotgun (WGS) entry which is preliminary data.</text>
</comment>
<reference evidence="2" key="1">
    <citation type="journal article" date="2014" name="Front. Microbiol.">
        <title>High frequency of phylogenetically diverse reductive dehalogenase-homologous genes in deep subseafloor sedimentary metagenomes.</title>
        <authorList>
            <person name="Kawai M."/>
            <person name="Futagami T."/>
            <person name="Toyoda A."/>
            <person name="Takaki Y."/>
            <person name="Nishi S."/>
            <person name="Hori S."/>
            <person name="Arai W."/>
            <person name="Tsubouchi T."/>
            <person name="Morono Y."/>
            <person name="Uchiyama I."/>
            <person name="Ito T."/>
            <person name="Fujiyama A."/>
            <person name="Inagaki F."/>
            <person name="Takami H."/>
        </authorList>
    </citation>
    <scope>NUCLEOTIDE SEQUENCE</scope>
    <source>
        <strain evidence="2">Expedition CK06-06</strain>
    </source>
</reference>
<gene>
    <name evidence="2" type="ORF">S01H4_28659</name>
</gene>
<dbReference type="InterPro" id="IPR001509">
    <property type="entry name" value="Epimerase_deHydtase"/>
</dbReference>